<dbReference type="GO" id="GO:0003727">
    <property type="term" value="F:single-stranded RNA binding"/>
    <property type="evidence" value="ECO:0007669"/>
    <property type="project" value="TreeGrafter"/>
</dbReference>
<evidence type="ECO:0000256" key="1">
    <source>
        <dbReference type="ARBA" id="ARBA00004496"/>
    </source>
</evidence>
<evidence type="ECO:0000256" key="5">
    <source>
        <dbReference type="ARBA" id="ARBA00022801"/>
    </source>
</evidence>
<evidence type="ECO:0000313" key="8">
    <source>
        <dbReference type="Proteomes" id="UP000001366"/>
    </source>
</evidence>
<dbReference type="RefSeq" id="WP_012676564.1">
    <property type="nucleotide sequence ID" value="NC_012440.1"/>
</dbReference>
<protein>
    <recommendedName>
        <fullName evidence="6">Endonuclease V</fullName>
        <ecNumber evidence="6">3.1.21.7</ecNumber>
    </recommendedName>
    <alternativeName>
        <fullName evidence="6">Deoxyinosine 3'endonuclease</fullName>
    </alternativeName>
    <alternativeName>
        <fullName evidence="6">Deoxyribonuclease V</fullName>
        <shortName evidence="6">DNase V</shortName>
    </alternativeName>
</protein>
<reference evidence="7 8" key="1">
    <citation type="journal article" date="2009" name="J. Bacteriol.">
        <title>Complete and draft genome sequences of six members of the Aquificales.</title>
        <authorList>
            <person name="Reysenbach A.L."/>
            <person name="Hamamura N."/>
            <person name="Podar M."/>
            <person name="Griffiths E."/>
            <person name="Ferreira S."/>
            <person name="Hochstein R."/>
            <person name="Heidelberg J."/>
            <person name="Johnson J."/>
            <person name="Mead D."/>
            <person name="Pohorille A."/>
            <person name="Sarmiento M."/>
            <person name="Schweighofer K."/>
            <person name="Seshadri R."/>
            <person name="Voytek M.A."/>
        </authorList>
    </citation>
    <scope>NUCLEOTIDE SEQUENCE [LARGE SCALE GENOMIC DNA]</scope>
    <source>
        <strain evidence="8">DSM 14350 / EX-H1</strain>
    </source>
</reference>
<dbReference type="GO" id="GO:0043737">
    <property type="term" value="F:deoxyribonuclease V activity"/>
    <property type="evidence" value="ECO:0007669"/>
    <property type="project" value="UniProtKB-UniRule"/>
</dbReference>
<dbReference type="GO" id="GO:0005737">
    <property type="term" value="C:cytoplasm"/>
    <property type="evidence" value="ECO:0007669"/>
    <property type="project" value="UniProtKB-SubCell"/>
</dbReference>
<dbReference type="Pfam" id="PF04493">
    <property type="entry name" value="Endonuclease_5"/>
    <property type="match status" value="1"/>
</dbReference>
<accession>C0QQB4</accession>
<comment type="similarity">
    <text evidence="6">Belongs to the endonuclease V family.</text>
</comment>
<dbReference type="EMBL" id="CP001230">
    <property type="protein sequence ID" value="ACO04326.1"/>
    <property type="molecule type" value="Genomic_DNA"/>
</dbReference>
<dbReference type="HOGENOM" id="CLU_047631_1_1_0"/>
<keyword evidence="6" id="KW-0227">DNA damage</keyword>
<evidence type="ECO:0000313" key="7">
    <source>
        <dbReference type="EMBL" id="ACO04326.1"/>
    </source>
</evidence>
<dbReference type="HAMAP" id="MF_00801">
    <property type="entry name" value="Endonuclease_5"/>
    <property type="match status" value="1"/>
</dbReference>
<dbReference type="CDD" id="cd06559">
    <property type="entry name" value="Endonuclease_V"/>
    <property type="match status" value="1"/>
</dbReference>
<dbReference type="GO" id="GO:0006281">
    <property type="term" value="P:DNA repair"/>
    <property type="evidence" value="ECO:0007669"/>
    <property type="project" value="UniProtKB-UniRule"/>
</dbReference>
<dbReference type="PANTHER" id="PTHR28511">
    <property type="entry name" value="ENDONUCLEASE V"/>
    <property type="match status" value="1"/>
</dbReference>
<comment type="subcellular location">
    <subcellularLocation>
        <location evidence="1 6">Cytoplasm</location>
    </subcellularLocation>
</comment>
<evidence type="ECO:0000256" key="3">
    <source>
        <dbReference type="ARBA" id="ARBA00022722"/>
    </source>
</evidence>
<name>C0QQB4_PERMH</name>
<keyword evidence="2 6" id="KW-0963">Cytoplasm</keyword>
<comment type="catalytic activity">
    <reaction evidence="6">
        <text>Endonucleolytic cleavage at apurinic or apyrimidinic sites to products with a 5'-phosphate.</text>
        <dbReference type="EC" id="3.1.21.7"/>
    </reaction>
</comment>
<dbReference type="GO" id="GO:0000287">
    <property type="term" value="F:magnesium ion binding"/>
    <property type="evidence" value="ECO:0007669"/>
    <property type="project" value="UniProtKB-UniRule"/>
</dbReference>
<keyword evidence="6" id="KW-0460">Magnesium</keyword>
<evidence type="ECO:0000256" key="2">
    <source>
        <dbReference type="ARBA" id="ARBA00022490"/>
    </source>
</evidence>
<dbReference type="EC" id="3.1.21.7" evidence="6"/>
<proteinExistence type="inferred from homology"/>
<comment type="function">
    <text evidence="6">DNA repair enzyme involved in the repair of deaminated bases. Selectively cleaves double-stranded DNA at the second phosphodiester bond 3' to a deoxyinosine leaving behind the intact lesion on the nicked DNA.</text>
</comment>
<dbReference type="PANTHER" id="PTHR28511:SF1">
    <property type="entry name" value="ENDONUCLEASE V"/>
    <property type="match status" value="1"/>
</dbReference>
<dbReference type="OrthoDB" id="9790916at2"/>
<keyword evidence="4 6" id="KW-0255">Endonuclease</keyword>
<organism evidence="7 8">
    <name type="scientific">Persephonella marina (strain DSM 14350 / EX-H1)</name>
    <dbReference type="NCBI Taxonomy" id="123214"/>
    <lineage>
        <taxon>Bacteria</taxon>
        <taxon>Pseudomonadati</taxon>
        <taxon>Aquificota</taxon>
        <taxon>Aquificia</taxon>
        <taxon>Aquificales</taxon>
        <taxon>Hydrogenothermaceae</taxon>
        <taxon>Persephonella</taxon>
    </lineage>
</organism>
<comment type="cofactor">
    <cofactor evidence="6">
        <name>Mg(2+)</name>
        <dbReference type="ChEBI" id="CHEBI:18420"/>
    </cofactor>
</comment>
<dbReference type="STRING" id="123214.PERMA_1074"/>
<dbReference type="eggNOG" id="COG1515">
    <property type="taxonomic scope" value="Bacteria"/>
</dbReference>
<dbReference type="KEGG" id="pmx:PERMA_1074"/>
<dbReference type="PaxDb" id="123214-PERMA_1074"/>
<sequence length="231" mass="26419">MIIPGGVDPETIERLKREQIELSKKLQLKDIRPVQDIRYVAGVDVTFTDIWKKETVAIACITVIDIKDNFKEVETVFSEREIDFPYIPTFLAYRELPPVLDAYEKIRSEVDAFIIDGMGILHPRKMGIASHFGVITGEISVGCGKSKLVGQFEEPENKNLSYRPVYIDGEKRGYILRTKKNTKPIFVSPGNNISVDSSLELVIKCLNGYKLPEPTRKAHNRLQEYRRKKYA</sequence>
<evidence type="ECO:0000256" key="4">
    <source>
        <dbReference type="ARBA" id="ARBA00022759"/>
    </source>
</evidence>
<dbReference type="AlphaFoldDB" id="C0QQB4"/>
<keyword evidence="8" id="KW-1185">Reference proteome</keyword>
<keyword evidence="5 6" id="KW-0378">Hydrolase</keyword>
<feature type="binding site" evidence="6">
    <location>
        <position position="44"/>
    </location>
    <ligand>
        <name>Mg(2+)</name>
        <dbReference type="ChEBI" id="CHEBI:18420"/>
    </ligand>
</feature>
<dbReference type="Gene3D" id="3.30.2170.10">
    <property type="entry name" value="archaeoglobus fulgidus dsm 4304 superfamily"/>
    <property type="match status" value="1"/>
</dbReference>
<dbReference type="GO" id="GO:0016891">
    <property type="term" value="F:RNA endonuclease activity producing 5'-phosphomonoesters, hydrolytic mechanism"/>
    <property type="evidence" value="ECO:0007669"/>
    <property type="project" value="TreeGrafter"/>
</dbReference>
<dbReference type="InterPro" id="IPR007581">
    <property type="entry name" value="Endonuclease-V"/>
</dbReference>
<keyword evidence="6" id="KW-0479">Metal-binding</keyword>
<evidence type="ECO:0000256" key="6">
    <source>
        <dbReference type="HAMAP-Rule" id="MF_00801"/>
    </source>
</evidence>
<feature type="site" description="Interaction with target DNA" evidence="6">
    <location>
        <position position="86"/>
    </location>
</feature>
<feature type="binding site" evidence="6">
    <location>
        <position position="116"/>
    </location>
    <ligand>
        <name>Mg(2+)</name>
        <dbReference type="ChEBI" id="CHEBI:18420"/>
    </ligand>
</feature>
<keyword evidence="6" id="KW-0234">DNA repair</keyword>
<gene>
    <name evidence="6" type="primary">nfi</name>
    <name evidence="7" type="ordered locus">PERMA_1074</name>
</gene>
<dbReference type="Proteomes" id="UP000001366">
    <property type="component" value="Chromosome"/>
</dbReference>
<keyword evidence="3 6" id="KW-0540">Nuclease</keyword>